<keyword evidence="2 7" id="KW-0812">Transmembrane</keyword>
<dbReference type="KEGG" id="pxi:J5O05_02245"/>
<comment type="catalytic activity">
    <reaction evidence="7">
        <text>a peptidoglycan chain = a peptidoglycan chain with N-acetyl-1,6-anhydromuramyl-[peptide] at the reducing end + a peptidoglycan chain with N-acetylglucosamine at the non-reducing end.</text>
        <dbReference type="EC" id="4.2.2.29"/>
    </reaction>
</comment>
<proteinExistence type="inferred from homology"/>
<keyword evidence="4 7" id="KW-0472">Membrane</keyword>
<dbReference type="FunFam" id="3.30.160.60:FF:000242">
    <property type="entry name" value="Endolytic murein transglycosylase"/>
    <property type="match status" value="1"/>
</dbReference>
<dbReference type="Pfam" id="PF02618">
    <property type="entry name" value="YceG"/>
    <property type="match status" value="1"/>
</dbReference>
<organism evidence="8 9">
    <name type="scientific">Pseudoalteromonas xiamenensis</name>
    <dbReference type="NCBI Taxonomy" id="882626"/>
    <lineage>
        <taxon>Bacteria</taxon>
        <taxon>Pseudomonadati</taxon>
        <taxon>Pseudomonadota</taxon>
        <taxon>Gammaproteobacteria</taxon>
        <taxon>Alteromonadales</taxon>
        <taxon>Pseudoalteromonadaceae</taxon>
        <taxon>Pseudoalteromonas</taxon>
    </lineage>
</organism>
<evidence type="ECO:0000256" key="5">
    <source>
        <dbReference type="ARBA" id="ARBA00023239"/>
    </source>
</evidence>
<protein>
    <recommendedName>
        <fullName evidence="7">Endolytic murein transglycosylase</fullName>
        <ecNumber evidence="7">4.2.2.29</ecNumber>
    </recommendedName>
    <alternativeName>
        <fullName evidence="7">Peptidoglycan lytic transglycosylase</fullName>
    </alternativeName>
    <alternativeName>
        <fullName evidence="7">Peptidoglycan polymerization terminase</fullName>
    </alternativeName>
</protein>
<keyword evidence="5 7" id="KW-0456">Lyase</keyword>
<dbReference type="GO" id="GO:0071555">
    <property type="term" value="P:cell wall organization"/>
    <property type="evidence" value="ECO:0007669"/>
    <property type="project" value="UniProtKB-KW"/>
</dbReference>
<dbReference type="GO" id="GO:0005886">
    <property type="term" value="C:plasma membrane"/>
    <property type="evidence" value="ECO:0007669"/>
    <property type="project" value="UniProtKB-UniRule"/>
</dbReference>
<dbReference type="CDD" id="cd08010">
    <property type="entry name" value="MltG_like"/>
    <property type="match status" value="1"/>
</dbReference>
<dbReference type="PANTHER" id="PTHR30518">
    <property type="entry name" value="ENDOLYTIC MUREIN TRANSGLYCOSYLASE"/>
    <property type="match status" value="1"/>
</dbReference>
<reference evidence="8" key="1">
    <citation type="submission" date="2021-03" db="EMBL/GenBank/DDBJ databases">
        <title>Complete Genome of Pseudoalteromonas xiamenensis STKMTI.2, a new potential marine bacterium producing anti-Vibrio compounds.</title>
        <authorList>
            <person name="Handayani D.P."/>
            <person name="Isnansetyo A."/>
            <person name="Istiqomah I."/>
            <person name="Jumina J."/>
        </authorList>
    </citation>
    <scope>NUCLEOTIDE SEQUENCE</scope>
    <source>
        <strain evidence="8">STKMTI.2</strain>
    </source>
</reference>
<dbReference type="GO" id="GO:0009252">
    <property type="term" value="P:peptidoglycan biosynthetic process"/>
    <property type="evidence" value="ECO:0007669"/>
    <property type="project" value="UniProtKB-UniRule"/>
</dbReference>
<dbReference type="Proteomes" id="UP000664904">
    <property type="component" value="Chromosome"/>
</dbReference>
<dbReference type="EMBL" id="CP072133">
    <property type="protein sequence ID" value="QTH71796.1"/>
    <property type="molecule type" value="Genomic_DNA"/>
</dbReference>
<comment type="function">
    <text evidence="7">Functions as a peptidoglycan terminase that cleaves nascent peptidoglycan strands endolytically to terminate their elongation.</text>
</comment>
<dbReference type="GO" id="GO:0008932">
    <property type="term" value="F:lytic endotransglycosylase activity"/>
    <property type="evidence" value="ECO:0007669"/>
    <property type="project" value="UniProtKB-UniRule"/>
</dbReference>
<accession>A0A975DK36</accession>
<evidence type="ECO:0000313" key="9">
    <source>
        <dbReference type="Proteomes" id="UP000664904"/>
    </source>
</evidence>
<evidence type="ECO:0000313" key="8">
    <source>
        <dbReference type="EMBL" id="QTH71796.1"/>
    </source>
</evidence>
<dbReference type="PANTHER" id="PTHR30518:SF2">
    <property type="entry name" value="ENDOLYTIC MUREIN TRANSGLYCOSYLASE"/>
    <property type="match status" value="1"/>
</dbReference>
<evidence type="ECO:0000256" key="6">
    <source>
        <dbReference type="ARBA" id="ARBA00023316"/>
    </source>
</evidence>
<evidence type="ECO:0000256" key="4">
    <source>
        <dbReference type="ARBA" id="ARBA00023136"/>
    </source>
</evidence>
<dbReference type="EC" id="4.2.2.29" evidence="7"/>
<sequence>MIKKILLAVVCCVVLTLIYLCLLINTVKTERLNAPQGSLFDVHAGQGALSVCERWEKLGWIQQCWRYRVFFKLFPLEGGMQKGLYELSSMPVFEAYNMILKGKQKQFSFTIIEGETFSQVLHKMKSSPYLEFDFNPDESASEYEGWLLPETYHYVAYTKATELAKRAHQQMDKLLKTTWANKMDDLPLATPYEALILASIIEKETALADERATVASVFVNRLRKGMRLQTDPTVIYGLGERFNGDITRANLKEKTPYNTYRIDGLPPTPIAMPSAGAVTAALNPRQTNYYYFVADGEGGHTFSTTLEEHNQAVKLFLEKSKHAG</sequence>
<evidence type="ECO:0000256" key="3">
    <source>
        <dbReference type="ARBA" id="ARBA00022989"/>
    </source>
</evidence>
<dbReference type="RefSeq" id="WP_208843420.1">
    <property type="nucleotide sequence ID" value="NZ_CP072133.1"/>
</dbReference>
<evidence type="ECO:0000256" key="1">
    <source>
        <dbReference type="ARBA" id="ARBA00022475"/>
    </source>
</evidence>
<evidence type="ECO:0000256" key="7">
    <source>
        <dbReference type="HAMAP-Rule" id="MF_02065"/>
    </source>
</evidence>
<keyword evidence="9" id="KW-1185">Reference proteome</keyword>
<dbReference type="Gene3D" id="3.30.160.60">
    <property type="entry name" value="Classic Zinc Finger"/>
    <property type="match status" value="1"/>
</dbReference>
<comment type="similarity">
    <text evidence="7">Belongs to the transglycosylase MltG family.</text>
</comment>
<dbReference type="NCBIfam" id="TIGR00247">
    <property type="entry name" value="endolytic transglycosylase MltG"/>
    <property type="match status" value="1"/>
</dbReference>
<gene>
    <name evidence="7 8" type="primary">mltG</name>
    <name evidence="8" type="ORF">J5O05_02245</name>
</gene>
<dbReference type="HAMAP" id="MF_02065">
    <property type="entry name" value="MltG"/>
    <property type="match status" value="1"/>
</dbReference>
<feature type="site" description="Important for catalytic activity" evidence="7">
    <location>
        <position position="204"/>
    </location>
</feature>
<dbReference type="AlphaFoldDB" id="A0A975DK36"/>
<keyword evidence="1 7" id="KW-1003">Cell membrane</keyword>
<evidence type="ECO:0000256" key="2">
    <source>
        <dbReference type="ARBA" id="ARBA00022692"/>
    </source>
</evidence>
<keyword evidence="7" id="KW-0997">Cell inner membrane</keyword>
<keyword evidence="6 7" id="KW-0961">Cell wall biogenesis/degradation</keyword>
<keyword evidence="3 7" id="KW-1133">Transmembrane helix</keyword>
<dbReference type="InterPro" id="IPR003770">
    <property type="entry name" value="MLTG-like"/>
</dbReference>
<name>A0A975DK36_9GAMM</name>